<evidence type="ECO:0000256" key="6">
    <source>
        <dbReference type="ARBA" id="ARBA00030388"/>
    </source>
</evidence>
<evidence type="ECO:0000256" key="5">
    <source>
        <dbReference type="ARBA" id="ARBA00022801"/>
    </source>
</evidence>
<sequence length="89" mass="10538">MSYHLEFSDQTKIDIAFHKKAGDKAILKKLNSLLEELSEHPRTGTGQIEILKYYAEETFSRRINREHRLIYRIREETVQVLVLSAYGHY</sequence>
<organism evidence="7 8">
    <name type="scientific">Flavobacterium branchiophilum (strain FL-15)</name>
    <dbReference type="NCBI Taxonomy" id="1034807"/>
    <lineage>
        <taxon>Bacteria</taxon>
        <taxon>Pseudomonadati</taxon>
        <taxon>Bacteroidota</taxon>
        <taxon>Flavobacteriia</taxon>
        <taxon>Flavobacteriales</taxon>
        <taxon>Flavobacteriaceae</taxon>
        <taxon>Flavobacterium</taxon>
    </lineage>
</organism>
<evidence type="ECO:0000256" key="1">
    <source>
        <dbReference type="ARBA" id="ARBA00008172"/>
    </source>
</evidence>
<dbReference type="eggNOG" id="COG4115">
    <property type="taxonomic scope" value="Bacteria"/>
</dbReference>
<dbReference type="InterPro" id="IPR035093">
    <property type="entry name" value="RelE/ParE_toxin_dom_sf"/>
</dbReference>
<keyword evidence="5" id="KW-0378">Hydrolase</keyword>
<dbReference type="InterPro" id="IPR009614">
    <property type="entry name" value="YoeB_toxin"/>
</dbReference>
<proteinExistence type="inferred from homology"/>
<geneLocation type="plasmid" evidence="7 8">
    <name>pFB1</name>
</geneLocation>
<evidence type="ECO:0000256" key="3">
    <source>
        <dbReference type="ARBA" id="ARBA00022722"/>
    </source>
</evidence>
<dbReference type="KEGG" id="fbr:FBFL15_p0005"/>
<evidence type="ECO:0000256" key="4">
    <source>
        <dbReference type="ARBA" id="ARBA00022759"/>
    </source>
</evidence>
<accession>G2YZQ0</accession>
<keyword evidence="7" id="KW-0614">Plasmid</keyword>
<dbReference type="SUPFAM" id="SSF143011">
    <property type="entry name" value="RelE-like"/>
    <property type="match status" value="1"/>
</dbReference>
<dbReference type="AlphaFoldDB" id="G2YZQ0"/>
<gene>
    <name evidence="7" type="primary">txe</name>
    <name evidence="7" type="ordered locus">FBFL15_p0005</name>
</gene>
<dbReference type="HOGENOM" id="CLU_169492_0_0_10"/>
<protein>
    <recommendedName>
        <fullName evidence="6">Putative mRNA interferase YoeB</fullName>
    </recommendedName>
</protein>
<dbReference type="PANTHER" id="PTHR38039">
    <property type="entry name" value="TOXIN YOEB"/>
    <property type="match status" value="1"/>
</dbReference>
<dbReference type="GO" id="GO:0045892">
    <property type="term" value="P:negative regulation of DNA-templated transcription"/>
    <property type="evidence" value="ECO:0007669"/>
    <property type="project" value="TreeGrafter"/>
</dbReference>
<dbReference type="Pfam" id="PF06769">
    <property type="entry name" value="YoeB_toxin"/>
    <property type="match status" value="1"/>
</dbReference>
<keyword evidence="3" id="KW-0540">Nuclease</keyword>
<dbReference type="EMBL" id="FQ859182">
    <property type="protein sequence ID" value="CCB68159.1"/>
    <property type="molecule type" value="Genomic_DNA"/>
</dbReference>
<dbReference type="GO" id="GO:0004519">
    <property type="term" value="F:endonuclease activity"/>
    <property type="evidence" value="ECO:0007669"/>
    <property type="project" value="UniProtKB-KW"/>
</dbReference>
<evidence type="ECO:0000313" key="8">
    <source>
        <dbReference type="Proteomes" id="UP000009186"/>
    </source>
</evidence>
<dbReference type="GO" id="GO:0016787">
    <property type="term" value="F:hydrolase activity"/>
    <property type="evidence" value="ECO:0007669"/>
    <property type="project" value="UniProtKB-KW"/>
</dbReference>
<dbReference type="RefSeq" id="WP_015038641.1">
    <property type="nucleotide sequence ID" value="NC_018751.1"/>
</dbReference>
<name>G2YZQ0_FLABF</name>
<reference evidence="7 8" key="1">
    <citation type="journal article" date="2011" name="Appl. Environ. Microbiol.">
        <title>Complete genome sequence of the fish pathogen Flavobacterium branchiophilum.</title>
        <authorList>
            <consortium name="1:IP"/>
            <consortium name="Microbial Evolutionary Genomics,F-75015 Paris"/>
            <consortium name="France 2:CNRS"/>
            <consortium name="URA2171"/>
            <consortium name="F-75015 Paris,France 3:Unite de Virologie et Immunologie Mol."/>
            <consortium name="INRA,78352 Jouy en Josas Cedex"/>
            <consortium name="France. 4:Unite de Mathemathique"/>
            <consortium name="Informatique et Genome,INRA"/>
            <consortium name="78352 Jouy en Josas Cedex"/>
            <consortium name="France. 5:CEA/Genoscope"/>
            <consortium name="Evry"/>
            <consortium name="France"/>
            <person name="Touchon M."/>
            <person name="Barbier P."/>
            <person name="Bernardet J.F."/>
            <person name="Loux V."/>
            <person name="Vacherie B."/>
            <person name="Barbe V."/>
            <person name="Rocha E.P."/>
            <person name="Duchaud E."/>
        </authorList>
    </citation>
    <scope>NUCLEOTIDE SEQUENCE [LARGE SCALE GENOMIC DNA]</scope>
    <source>
        <strain evidence="7 8">FL-15</strain>
        <plasmid evidence="7 8">pFB1</plasmid>
    </source>
</reference>
<dbReference type="NCBIfam" id="TIGR02116">
    <property type="entry name" value="toxin_Txe_YoeB"/>
    <property type="match status" value="1"/>
</dbReference>
<dbReference type="Proteomes" id="UP000009186">
    <property type="component" value="Plasmid pFB1"/>
</dbReference>
<dbReference type="GO" id="GO:0006401">
    <property type="term" value="P:RNA catabolic process"/>
    <property type="evidence" value="ECO:0007669"/>
    <property type="project" value="InterPro"/>
</dbReference>
<evidence type="ECO:0000256" key="2">
    <source>
        <dbReference type="ARBA" id="ARBA00022649"/>
    </source>
</evidence>
<keyword evidence="4" id="KW-0255">Endonuclease</keyword>
<comment type="similarity">
    <text evidence="1">Belongs to the YoeB family.</text>
</comment>
<keyword evidence="2" id="KW-1277">Toxin-antitoxin system</keyword>
<keyword evidence="8" id="KW-1185">Reference proteome</keyword>
<dbReference type="PANTHER" id="PTHR38039:SF1">
    <property type="entry name" value="TOXIN YOEB"/>
    <property type="match status" value="1"/>
</dbReference>
<evidence type="ECO:0000313" key="7">
    <source>
        <dbReference type="EMBL" id="CCB68159.1"/>
    </source>
</evidence>
<dbReference type="Gene3D" id="3.30.2310.20">
    <property type="entry name" value="RelE-like"/>
    <property type="match status" value="1"/>
</dbReference>